<keyword evidence="2" id="KW-1133">Transmembrane helix</keyword>
<evidence type="ECO:0000313" key="3">
    <source>
        <dbReference type="EMBL" id="RAK39999.1"/>
    </source>
</evidence>
<keyword evidence="2" id="KW-0472">Membrane</keyword>
<dbReference type="RefSeq" id="WP_111648081.1">
    <property type="nucleotide sequence ID" value="NZ_JACHWI010000009.1"/>
</dbReference>
<organism evidence="3 4">
    <name type="scientific">Actinoplanes lutulentus</name>
    <dbReference type="NCBI Taxonomy" id="1287878"/>
    <lineage>
        <taxon>Bacteria</taxon>
        <taxon>Bacillati</taxon>
        <taxon>Actinomycetota</taxon>
        <taxon>Actinomycetes</taxon>
        <taxon>Micromonosporales</taxon>
        <taxon>Micromonosporaceae</taxon>
        <taxon>Actinoplanes</taxon>
    </lineage>
</organism>
<feature type="compositionally biased region" description="Low complexity" evidence="1">
    <location>
        <begin position="81"/>
        <end position="93"/>
    </location>
</feature>
<sequence length="246" mass="27174">MPEQPQWSERTLDMPPQDPWAEAPTTPVSHSSQHEQAPHTQAPQTQVQHPDQRTRVQRPEAPQSPAPHTQAQNPSVPPFGPHGAHPAAPEASPFSRGRARVTQRTEQYTAEHEPTGTGWPQETGHGPERQPLSWHIRRLRRGSEWSNAPLIFAFISWGIWVLSSDGSMLTPIIVFVTSLVVAAGVFALSRLVGRVVLERQLGRQRHTARGAHMAAGVFLIGVGLAHLQQTEWVMTAVNWVTGVFTS</sequence>
<name>A0A327ZHT4_9ACTN</name>
<dbReference type="Proteomes" id="UP000249341">
    <property type="component" value="Unassembled WGS sequence"/>
</dbReference>
<feature type="transmembrane region" description="Helical" evidence="2">
    <location>
        <begin position="210"/>
        <end position="227"/>
    </location>
</feature>
<feature type="region of interest" description="Disordered" evidence="1">
    <location>
        <begin position="1"/>
        <end position="129"/>
    </location>
</feature>
<feature type="transmembrane region" description="Helical" evidence="2">
    <location>
        <begin position="145"/>
        <end position="162"/>
    </location>
</feature>
<feature type="transmembrane region" description="Helical" evidence="2">
    <location>
        <begin position="168"/>
        <end position="189"/>
    </location>
</feature>
<accession>A0A327ZHT4</accession>
<gene>
    <name evidence="3" type="ORF">B0I29_10324</name>
</gene>
<keyword evidence="4" id="KW-1185">Reference proteome</keyword>
<evidence type="ECO:0000256" key="2">
    <source>
        <dbReference type="SAM" id="Phobius"/>
    </source>
</evidence>
<proteinExistence type="predicted"/>
<dbReference type="EMBL" id="QLMJ01000003">
    <property type="protein sequence ID" value="RAK39999.1"/>
    <property type="molecule type" value="Genomic_DNA"/>
</dbReference>
<protein>
    <submittedName>
        <fullName evidence="3">Uncharacterized protein</fullName>
    </submittedName>
</protein>
<evidence type="ECO:0000313" key="4">
    <source>
        <dbReference type="Proteomes" id="UP000249341"/>
    </source>
</evidence>
<reference evidence="3 4" key="1">
    <citation type="submission" date="2018-06" db="EMBL/GenBank/DDBJ databases">
        <title>Genomic Encyclopedia of Type Strains, Phase III (KMG-III): the genomes of soil and plant-associated and newly described type strains.</title>
        <authorList>
            <person name="Whitman W."/>
        </authorList>
    </citation>
    <scope>NUCLEOTIDE SEQUENCE [LARGE SCALE GENOMIC DNA]</scope>
    <source>
        <strain evidence="3 4">CGMCC 4.7090</strain>
    </source>
</reference>
<evidence type="ECO:0000256" key="1">
    <source>
        <dbReference type="SAM" id="MobiDB-lite"/>
    </source>
</evidence>
<dbReference type="OrthoDB" id="5171567at2"/>
<comment type="caution">
    <text evidence="3">The sequence shown here is derived from an EMBL/GenBank/DDBJ whole genome shotgun (WGS) entry which is preliminary data.</text>
</comment>
<keyword evidence="2" id="KW-0812">Transmembrane</keyword>
<dbReference type="AlphaFoldDB" id="A0A327ZHT4"/>
<feature type="compositionally biased region" description="Polar residues" evidence="1">
    <location>
        <begin position="38"/>
        <end position="49"/>
    </location>
</feature>